<name>A0A5D3BCP9_CUCMM</name>
<dbReference type="InterPro" id="IPR004252">
    <property type="entry name" value="Probable_transposase_24"/>
</dbReference>
<dbReference type="Proteomes" id="UP000321947">
    <property type="component" value="Unassembled WGS sequence"/>
</dbReference>
<dbReference type="EMBL" id="SSTD01019069">
    <property type="protein sequence ID" value="TYJ97073.1"/>
    <property type="molecule type" value="Genomic_DNA"/>
</dbReference>
<dbReference type="AlphaFoldDB" id="A0A5D3BCP9"/>
<comment type="caution">
    <text evidence="1">The sequence shown here is derived from an EMBL/GenBank/DDBJ whole genome shotgun (WGS) entry which is preliminary data.</text>
</comment>
<accession>A0A5D3BCP9</accession>
<sequence length="104" mass="12105">MSFSLATHYIEVVKGGLHEQSRTNKFARAKQPYNHSSRSKSFLQQQHEFIEKRGQPVGHVELFKETHANRSDQFNQMLELQSQPTPKGLQPLVIDQIYEIVLDR</sequence>
<evidence type="ECO:0000313" key="2">
    <source>
        <dbReference type="Proteomes" id="UP000321947"/>
    </source>
</evidence>
<protein>
    <submittedName>
        <fullName evidence="1">CACTA en-spm transposon protein</fullName>
    </submittedName>
</protein>
<gene>
    <name evidence="1" type="ORF">E5676_scaffold506G001430</name>
</gene>
<evidence type="ECO:0000313" key="1">
    <source>
        <dbReference type="EMBL" id="TYJ97073.1"/>
    </source>
</evidence>
<organism evidence="1 2">
    <name type="scientific">Cucumis melo var. makuwa</name>
    <name type="common">Oriental melon</name>
    <dbReference type="NCBI Taxonomy" id="1194695"/>
    <lineage>
        <taxon>Eukaryota</taxon>
        <taxon>Viridiplantae</taxon>
        <taxon>Streptophyta</taxon>
        <taxon>Embryophyta</taxon>
        <taxon>Tracheophyta</taxon>
        <taxon>Spermatophyta</taxon>
        <taxon>Magnoliopsida</taxon>
        <taxon>eudicotyledons</taxon>
        <taxon>Gunneridae</taxon>
        <taxon>Pentapetalae</taxon>
        <taxon>rosids</taxon>
        <taxon>fabids</taxon>
        <taxon>Cucurbitales</taxon>
        <taxon>Cucurbitaceae</taxon>
        <taxon>Benincaseae</taxon>
        <taxon>Cucumis</taxon>
    </lineage>
</organism>
<reference evidence="1 2" key="1">
    <citation type="submission" date="2019-08" db="EMBL/GenBank/DDBJ databases">
        <title>Draft genome sequences of two oriental melons (Cucumis melo L. var makuwa).</title>
        <authorList>
            <person name="Kwon S.-Y."/>
        </authorList>
    </citation>
    <scope>NUCLEOTIDE SEQUENCE [LARGE SCALE GENOMIC DNA]</scope>
    <source>
        <strain evidence="2">cv. Chang Bougi</strain>
        <tissue evidence="1">Leaf</tissue>
    </source>
</reference>
<proteinExistence type="predicted"/>
<dbReference type="Pfam" id="PF03004">
    <property type="entry name" value="Transposase_24"/>
    <property type="match status" value="1"/>
</dbReference>